<name>A0A0K1RD69_9CORY</name>
<keyword evidence="4" id="KW-1185">Reference proteome</keyword>
<accession>A0A0K1RD69</accession>
<keyword evidence="2" id="KW-0472">Membrane</keyword>
<evidence type="ECO:0000256" key="1">
    <source>
        <dbReference type="SAM" id="MobiDB-lite"/>
    </source>
</evidence>
<dbReference type="Proteomes" id="UP000060016">
    <property type="component" value="Chromosome"/>
</dbReference>
<dbReference type="STRING" id="156976.AK829_09765"/>
<organism evidence="3 4">
    <name type="scientific">Corynebacterium riegelii</name>
    <dbReference type="NCBI Taxonomy" id="156976"/>
    <lineage>
        <taxon>Bacteria</taxon>
        <taxon>Bacillati</taxon>
        <taxon>Actinomycetota</taxon>
        <taxon>Actinomycetes</taxon>
        <taxon>Mycobacteriales</taxon>
        <taxon>Corynebacteriaceae</taxon>
        <taxon>Corynebacterium</taxon>
    </lineage>
</organism>
<dbReference type="RefSeq" id="WP_052205661.1">
    <property type="nucleotide sequence ID" value="NZ_CP012342.1"/>
</dbReference>
<protein>
    <submittedName>
        <fullName evidence="3">Uncharacterized protein</fullName>
    </submittedName>
</protein>
<gene>
    <name evidence="3" type="ORF">AK829_09765</name>
</gene>
<evidence type="ECO:0000313" key="3">
    <source>
        <dbReference type="EMBL" id="AKV59375.1"/>
    </source>
</evidence>
<dbReference type="EMBL" id="CP012342">
    <property type="protein sequence ID" value="AKV59375.1"/>
    <property type="molecule type" value="Genomic_DNA"/>
</dbReference>
<keyword evidence="2" id="KW-0812">Transmembrane</keyword>
<feature type="compositionally biased region" description="Basic and acidic residues" evidence="1">
    <location>
        <begin position="227"/>
        <end position="240"/>
    </location>
</feature>
<keyword evidence="2" id="KW-1133">Transmembrane helix</keyword>
<feature type="region of interest" description="Disordered" evidence="1">
    <location>
        <begin position="179"/>
        <end position="240"/>
    </location>
</feature>
<dbReference type="KEGG" id="crie:AK829_09765"/>
<reference evidence="3 4" key="1">
    <citation type="submission" date="2015-08" db="EMBL/GenBank/DDBJ databases">
        <authorList>
            <person name="Babu N.S."/>
            <person name="Beckwith C.J."/>
            <person name="Beseler K.G."/>
            <person name="Brison A."/>
            <person name="Carone J.V."/>
            <person name="Caskin T.P."/>
            <person name="Diamond M."/>
            <person name="Durham M.E."/>
            <person name="Foxe J.M."/>
            <person name="Go M."/>
            <person name="Henderson B.A."/>
            <person name="Jones I.B."/>
            <person name="McGettigan J.A."/>
            <person name="Micheletti S.J."/>
            <person name="Nasrallah M.E."/>
            <person name="Ortiz D."/>
            <person name="Piller C.R."/>
            <person name="Privatt S.R."/>
            <person name="Schneider S.L."/>
            <person name="Sharp S."/>
            <person name="Smith T.C."/>
            <person name="Stanton J.D."/>
            <person name="Ullery H.E."/>
            <person name="Wilson R.J."/>
            <person name="Serrano M.G."/>
            <person name="Buck G."/>
            <person name="Lee V."/>
            <person name="Wang Y."/>
            <person name="Carvalho R."/>
            <person name="Voegtly L."/>
            <person name="Shi R."/>
            <person name="Duckworth R."/>
            <person name="Johnson A."/>
            <person name="Loviza R."/>
            <person name="Walstead R."/>
            <person name="Shah Z."/>
            <person name="Kiflezghi M."/>
            <person name="Wade K."/>
            <person name="Ball S.L."/>
            <person name="Bradley K.W."/>
            <person name="Asai D.J."/>
            <person name="Bowman C.A."/>
            <person name="Russell D.A."/>
            <person name="Pope W.H."/>
            <person name="Jacobs-Sera D."/>
            <person name="Hendrix R.W."/>
            <person name="Hatfull G.F."/>
        </authorList>
    </citation>
    <scope>NUCLEOTIDE SEQUENCE [LARGE SCALE GENOMIC DNA]</scope>
    <source>
        <strain evidence="3 4">PUDD_83A45</strain>
    </source>
</reference>
<dbReference type="PATRIC" id="fig|156976.3.peg.1964"/>
<sequence>MNSTLLRLAVRGATDAYNYLRNSADKREREVYDALLEAVKNGRIGEVAEKANIDQLEELFTDARAEAGDVTRDIHDRLDRRRAAFAAAAPDRKARREALMSAAAEKVGKKPAKKKGKAGKVVGGLLGAAGLAAAGWALWEFVLAEKLDRQAAGKHAYTPEPTRTETGTAGTATLVYSTRTEDDYEKDDYGKHAAGPLGEEPAVRDEELLSSIDEQLTTLDALDDDQREATAPRHQLREDD</sequence>
<evidence type="ECO:0000256" key="2">
    <source>
        <dbReference type="SAM" id="Phobius"/>
    </source>
</evidence>
<feature type="transmembrane region" description="Helical" evidence="2">
    <location>
        <begin position="118"/>
        <end position="139"/>
    </location>
</feature>
<evidence type="ECO:0000313" key="4">
    <source>
        <dbReference type="Proteomes" id="UP000060016"/>
    </source>
</evidence>
<proteinExistence type="predicted"/>
<dbReference type="AlphaFoldDB" id="A0A0K1RD69"/>